<gene>
    <name evidence="1" type="ORF">FHX39_000685</name>
</gene>
<dbReference type="AlphaFoldDB" id="A0A7W5JSW0"/>
<evidence type="ECO:0000313" key="2">
    <source>
        <dbReference type="Proteomes" id="UP000565572"/>
    </source>
</evidence>
<proteinExistence type="predicted"/>
<protein>
    <submittedName>
        <fullName evidence="1">Uncharacterized protein</fullName>
    </submittedName>
</protein>
<organism evidence="1 2">
    <name type="scientific">Microlunatus antarcticus</name>
    <dbReference type="NCBI Taxonomy" id="53388"/>
    <lineage>
        <taxon>Bacteria</taxon>
        <taxon>Bacillati</taxon>
        <taxon>Actinomycetota</taxon>
        <taxon>Actinomycetes</taxon>
        <taxon>Propionibacteriales</taxon>
        <taxon>Propionibacteriaceae</taxon>
        <taxon>Microlunatus</taxon>
    </lineage>
</organism>
<evidence type="ECO:0000313" key="1">
    <source>
        <dbReference type="EMBL" id="MBB3325741.1"/>
    </source>
</evidence>
<name>A0A7W5JSW0_9ACTN</name>
<keyword evidence="2" id="KW-1185">Reference proteome</keyword>
<sequence length="137" mass="14705">MRGIGNRNRTSSQSGAPLKAAAIRPAAELLVEQGAPTTLTLRAFGTEQLASLKAGWRALPGQRSGISWRYFLMLAGVPGVKADRMICRLVQEASGRPKPVLTPSSAGQAVKVAACRMSVPVITLDHAIWRWQSGRSR</sequence>
<dbReference type="RefSeq" id="WP_183336797.1">
    <property type="nucleotide sequence ID" value="NZ_JACHZG010000001.1"/>
</dbReference>
<comment type="caution">
    <text evidence="1">The sequence shown here is derived from an EMBL/GenBank/DDBJ whole genome shotgun (WGS) entry which is preliminary data.</text>
</comment>
<dbReference type="Proteomes" id="UP000565572">
    <property type="component" value="Unassembled WGS sequence"/>
</dbReference>
<dbReference type="EMBL" id="JACHZG010000001">
    <property type="protein sequence ID" value="MBB3325741.1"/>
    <property type="molecule type" value="Genomic_DNA"/>
</dbReference>
<reference evidence="1 2" key="1">
    <citation type="submission" date="2020-08" db="EMBL/GenBank/DDBJ databases">
        <title>Sequencing the genomes of 1000 actinobacteria strains.</title>
        <authorList>
            <person name="Klenk H.-P."/>
        </authorList>
    </citation>
    <scope>NUCLEOTIDE SEQUENCE [LARGE SCALE GENOMIC DNA]</scope>
    <source>
        <strain evidence="1 2">DSM 11053</strain>
    </source>
</reference>
<accession>A0A7W5JSW0</accession>